<organism evidence="1 2">
    <name type="scientific">Sphagnurus paluster</name>
    <dbReference type="NCBI Taxonomy" id="117069"/>
    <lineage>
        <taxon>Eukaryota</taxon>
        <taxon>Fungi</taxon>
        <taxon>Dikarya</taxon>
        <taxon>Basidiomycota</taxon>
        <taxon>Agaricomycotina</taxon>
        <taxon>Agaricomycetes</taxon>
        <taxon>Agaricomycetidae</taxon>
        <taxon>Agaricales</taxon>
        <taxon>Tricholomatineae</taxon>
        <taxon>Lyophyllaceae</taxon>
        <taxon>Sphagnurus</taxon>
    </lineage>
</organism>
<evidence type="ECO:0000313" key="2">
    <source>
        <dbReference type="Proteomes" id="UP000717328"/>
    </source>
</evidence>
<protein>
    <submittedName>
        <fullName evidence="1">Uncharacterized protein</fullName>
    </submittedName>
</protein>
<dbReference type="EMBL" id="JABCKI010006477">
    <property type="protein sequence ID" value="KAG5634324.1"/>
    <property type="molecule type" value="Genomic_DNA"/>
</dbReference>
<comment type="caution">
    <text evidence="1">The sequence shown here is derived from an EMBL/GenBank/DDBJ whole genome shotgun (WGS) entry which is preliminary data.</text>
</comment>
<gene>
    <name evidence="1" type="ORF">H0H81_002399</name>
</gene>
<reference evidence="1" key="1">
    <citation type="submission" date="2021-02" db="EMBL/GenBank/DDBJ databases">
        <authorList>
            <person name="Nieuwenhuis M."/>
            <person name="Van De Peppel L.J.J."/>
        </authorList>
    </citation>
    <scope>NUCLEOTIDE SEQUENCE</scope>
    <source>
        <strain evidence="1">D49</strain>
    </source>
</reference>
<proteinExistence type="predicted"/>
<name>A0A9P7FP48_9AGAR</name>
<reference evidence="1" key="2">
    <citation type="submission" date="2021-10" db="EMBL/GenBank/DDBJ databases">
        <title>Phylogenomics reveals ancestral predisposition of the termite-cultivated fungus Termitomyces towards a domesticated lifestyle.</title>
        <authorList>
            <person name="Auxier B."/>
            <person name="Grum-Grzhimaylo A."/>
            <person name="Cardenas M.E."/>
            <person name="Lodge J.D."/>
            <person name="Laessoe T."/>
            <person name="Pedersen O."/>
            <person name="Smith M.E."/>
            <person name="Kuyper T.W."/>
            <person name="Franco-Molano E.A."/>
            <person name="Baroni T.J."/>
            <person name="Aanen D.K."/>
        </authorList>
    </citation>
    <scope>NUCLEOTIDE SEQUENCE</scope>
    <source>
        <strain evidence="1">D49</strain>
    </source>
</reference>
<dbReference type="AlphaFoldDB" id="A0A9P7FP48"/>
<keyword evidence="2" id="KW-1185">Reference proteome</keyword>
<sequence>EPLKPNVLGANHSITLAKSLDTMHAETHQHQLIVREKMIADTGTDKAHPRHISAATGELASQVHILVSETCHVIILYSTAYHYLSRATQH</sequence>
<feature type="non-terminal residue" evidence="1">
    <location>
        <position position="1"/>
    </location>
</feature>
<accession>A0A9P7FP48</accession>
<evidence type="ECO:0000313" key="1">
    <source>
        <dbReference type="EMBL" id="KAG5634324.1"/>
    </source>
</evidence>
<dbReference type="Proteomes" id="UP000717328">
    <property type="component" value="Unassembled WGS sequence"/>
</dbReference>